<reference evidence="1" key="2">
    <citation type="submission" date="2022-06" db="UniProtKB">
        <authorList>
            <consortium name="EnsemblMetazoa"/>
        </authorList>
    </citation>
    <scope>IDENTIFICATION</scope>
    <source>
        <strain evidence="1">PS312</strain>
    </source>
</reference>
<dbReference type="EnsemblMetazoa" id="PPA10215.1">
    <property type="protein sequence ID" value="PPA10215.1"/>
    <property type="gene ID" value="WBGene00099769"/>
</dbReference>
<dbReference type="Proteomes" id="UP000005239">
    <property type="component" value="Unassembled WGS sequence"/>
</dbReference>
<name>A0A2A6B9D2_PRIPA</name>
<sequence>MVEDARDIFFQMMKSLGEELFATRYFGCSTENMRRMFLAVFDMHQERSYGVISAENLTDEEKEIIRGHYVCVSDIASRSFKEYDFKPREILSAMVIYRLELMPIFMSIPHVNHPFLKMCDEARLIFFQMIKEIGEELGRTAMRSCRPELMKRMFLAIFDMHQESSYRVITAENLTDEEKKIVSQHHAPVMNYTSNFFEEDSASRIMLSAMVTYRIEIVHILLPFMNNPRHQGVFHTDLRSLIDNEYERLRAIAISPPSRTRDQPRNERSHALYKHFWWKGSCRKFNRSFCDKFTRDNEDNYKLTD</sequence>
<dbReference type="AlphaFoldDB" id="A0A2A6B9D2"/>
<organism evidence="1 2">
    <name type="scientific">Pristionchus pacificus</name>
    <name type="common">Parasitic nematode worm</name>
    <dbReference type="NCBI Taxonomy" id="54126"/>
    <lineage>
        <taxon>Eukaryota</taxon>
        <taxon>Metazoa</taxon>
        <taxon>Ecdysozoa</taxon>
        <taxon>Nematoda</taxon>
        <taxon>Chromadorea</taxon>
        <taxon>Rhabditida</taxon>
        <taxon>Rhabditina</taxon>
        <taxon>Diplogasteromorpha</taxon>
        <taxon>Diplogasteroidea</taxon>
        <taxon>Neodiplogasteridae</taxon>
        <taxon>Pristionchus</taxon>
    </lineage>
</organism>
<evidence type="ECO:0000313" key="2">
    <source>
        <dbReference type="Proteomes" id="UP000005239"/>
    </source>
</evidence>
<accession>A0A8R1YBZ9</accession>
<protein>
    <submittedName>
        <fullName evidence="1">Uncharacterized protein</fullName>
    </submittedName>
</protein>
<keyword evidence="2" id="KW-1185">Reference proteome</keyword>
<evidence type="ECO:0000313" key="1">
    <source>
        <dbReference type="EnsemblMetazoa" id="PPA10215.1"/>
    </source>
</evidence>
<accession>A0A2A6B9D2</accession>
<proteinExistence type="predicted"/>
<gene>
    <name evidence="1" type="primary">WBGene00099769</name>
</gene>
<reference evidence="2" key="1">
    <citation type="journal article" date="2008" name="Nat. Genet.">
        <title>The Pristionchus pacificus genome provides a unique perspective on nematode lifestyle and parasitism.</title>
        <authorList>
            <person name="Dieterich C."/>
            <person name="Clifton S.W."/>
            <person name="Schuster L.N."/>
            <person name="Chinwalla A."/>
            <person name="Delehaunty K."/>
            <person name="Dinkelacker I."/>
            <person name="Fulton L."/>
            <person name="Fulton R."/>
            <person name="Godfrey J."/>
            <person name="Minx P."/>
            <person name="Mitreva M."/>
            <person name="Roeseler W."/>
            <person name="Tian H."/>
            <person name="Witte H."/>
            <person name="Yang S.P."/>
            <person name="Wilson R.K."/>
            <person name="Sommer R.J."/>
        </authorList>
    </citation>
    <scope>NUCLEOTIDE SEQUENCE [LARGE SCALE GENOMIC DNA]</scope>
    <source>
        <strain evidence="2">PS312</strain>
    </source>
</reference>